<dbReference type="SUPFAM" id="SSF53187">
    <property type="entry name" value="Zn-dependent exopeptidases"/>
    <property type="match status" value="1"/>
</dbReference>
<dbReference type="InterPro" id="IPR055438">
    <property type="entry name" value="AstE_AspA_cat"/>
</dbReference>
<protein>
    <submittedName>
        <fullName evidence="6">Deacylase</fullName>
    </submittedName>
</protein>
<feature type="domain" description="Succinylglutamate desuccinylase/Aspartoacylase catalytic" evidence="5">
    <location>
        <begin position="52"/>
        <end position="231"/>
    </location>
</feature>
<sequence length="322" mass="35525">MAQQKLQTEFVQVGEVRVAPGTVKRADLPVANLPTQNQASIPIQVIHGKYEGPRMWIDAAIHGDEINGVEIVREVFEKLDPQTLRGTVFAVPIVNVFGFLYESRYLPDRRDLNRSFPGSATGSLASRLADLFMNEIVEQCTHGVDLHTGSNDRINLPHIRGDFSDPETRRCAVAFAAPVMMDKEGPDGSLRAAAHKRGKMILTFEAGEPRRFNDDAVAVGVEGILRVMDEIGMRDHTPTPLDYEPRESDDTTWLRAERAGILRPQRRSGDFVKAGECVALIGDAFNSDGVEICAPFDGIIISHVKNPLIYEGDAMVHLASLK</sequence>
<dbReference type="EMBL" id="CP030032">
    <property type="protein sequence ID" value="AWV91282.1"/>
    <property type="molecule type" value="Genomic_DNA"/>
</dbReference>
<dbReference type="PANTHER" id="PTHR37326:SF2">
    <property type="entry name" value="SUCCINYLGLUTAMATE DESUCCINYLASE_ASPARTOACYLASE FAMILY PROTEIN"/>
    <property type="match status" value="1"/>
</dbReference>
<keyword evidence="3" id="KW-0378">Hydrolase</keyword>
<evidence type="ECO:0000256" key="3">
    <source>
        <dbReference type="ARBA" id="ARBA00022801"/>
    </source>
</evidence>
<gene>
    <name evidence="6" type="ORF">DN745_18910</name>
</gene>
<dbReference type="Gene3D" id="3.40.630.10">
    <property type="entry name" value="Zn peptidases"/>
    <property type="match status" value="1"/>
</dbReference>
<keyword evidence="2" id="KW-0479">Metal-binding</keyword>
<dbReference type="PANTHER" id="PTHR37326">
    <property type="entry name" value="BLL3975 PROTEIN"/>
    <property type="match status" value="1"/>
</dbReference>
<dbReference type="GO" id="GO:0016811">
    <property type="term" value="F:hydrolase activity, acting on carbon-nitrogen (but not peptide) bonds, in linear amides"/>
    <property type="evidence" value="ECO:0007669"/>
    <property type="project" value="InterPro"/>
</dbReference>
<proteinExistence type="predicted"/>
<dbReference type="OrthoDB" id="9782876at2"/>
<evidence type="ECO:0000256" key="2">
    <source>
        <dbReference type="ARBA" id="ARBA00022723"/>
    </source>
</evidence>
<dbReference type="RefSeq" id="WP_111337413.1">
    <property type="nucleotide sequence ID" value="NZ_CP030032.1"/>
</dbReference>
<dbReference type="InterPro" id="IPR043795">
    <property type="entry name" value="N-alpha-Ac-DABA-like"/>
</dbReference>
<keyword evidence="7" id="KW-1185">Reference proteome</keyword>
<evidence type="ECO:0000256" key="4">
    <source>
        <dbReference type="ARBA" id="ARBA00022833"/>
    </source>
</evidence>
<dbReference type="CDD" id="cd06251">
    <property type="entry name" value="M14_ASTE_ASPA-like"/>
    <property type="match status" value="1"/>
</dbReference>
<dbReference type="PIRSF" id="PIRSF039012">
    <property type="entry name" value="ASP"/>
    <property type="match status" value="1"/>
</dbReference>
<dbReference type="InterPro" id="IPR053138">
    <property type="entry name" value="N-alpha-Ac-DABA_deacetylase"/>
</dbReference>
<keyword evidence="4" id="KW-0862">Zinc</keyword>
<dbReference type="AlphaFoldDB" id="A0A2Z4FQT5"/>
<organism evidence="6 7">
    <name type="scientific">Bradymonas sediminis</name>
    <dbReference type="NCBI Taxonomy" id="1548548"/>
    <lineage>
        <taxon>Bacteria</taxon>
        <taxon>Deltaproteobacteria</taxon>
        <taxon>Bradymonadales</taxon>
        <taxon>Bradymonadaceae</taxon>
        <taxon>Bradymonas</taxon>
    </lineage>
</organism>
<dbReference type="Proteomes" id="UP000249799">
    <property type="component" value="Chromosome"/>
</dbReference>
<dbReference type="GO" id="GO:0016788">
    <property type="term" value="F:hydrolase activity, acting on ester bonds"/>
    <property type="evidence" value="ECO:0007669"/>
    <property type="project" value="InterPro"/>
</dbReference>
<reference evidence="6 7" key="1">
    <citation type="submission" date="2018-06" db="EMBL/GenBank/DDBJ databases">
        <title>Lujinxingia sediminis gen. nov. sp. nov., a new facultative anaerobic member of the class Deltaproteobacteria, and proposal of Lujinxingaceae fam. nov.</title>
        <authorList>
            <person name="Guo L.-Y."/>
            <person name="Li C.-M."/>
            <person name="Wang S."/>
            <person name="Du Z.-J."/>
        </authorList>
    </citation>
    <scope>NUCLEOTIDE SEQUENCE [LARGE SCALE GENOMIC DNA]</scope>
    <source>
        <strain evidence="6 7">FA350</strain>
    </source>
</reference>
<accession>A0A2Z4FQT5</accession>
<evidence type="ECO:0000259" key="5">
    <source>
        <dbReference type="Pfam" id="PF24827"/>
    </source>
</evidence>
<evidence type="ECO:0000256" key="1">
    <source>
        <dbReference type="ARBA" id="ARBA00001947"/>
    </source>
</evidence>
<comment type="cofactor">
    <cofactor evidence="1">
        <name>Zn(2+)</name>
        <dbReference type="ChEBI" id="CHEBI:29105"/>
    </cofactor>
</comment>
<dbReference type="Pfam" id="PF24827">
    <property type="entry name" value="AstE_AspA_cat"/>
    <property type="match status" value="1"/>
</dbReference>
<dbReference type="KEGG" id="bsed:DN745_18910"/>
<evidence type="ECO:0000313" key="6">
    <source>
        <dbReference type="EMBL" id="AWV91282.1"/>
    </source>
</evidence>
<name>A0A2Z4FQT5_9DELT</name>
<dbReference type="GO" id="GO:0046872">
    <property type="term" value="F:metal ion binding"/>
    <property type="evidence" value="ECO:0007669"/>
    <property type="project" value="UniProtKB-KW"/>
</dbReference>
<evidence type="ECO:0000313" key="7">
    <source>
        <dbReference type="Proteomes" id="UP000249799"/>
    </source>
</evidence>